<keyword evidence="3" id="KW-1185">Reference proteome</keyword>
<dbReference type="RefSeq" id="WP_338201801.1">
    <property type="nucleotide sequence ID" value="NZ_JAEKNR010000118.1"/>
</dbReference>
<dbReference type="Proteomes" id="UP000612893">
    <property type="component" value="Unassembled WGS sequence"/>
</dbReference>
<organism evidence="2 3">
    <name type="scientific">Candidatus Nephthysia bennettiae</name>
    <dbReference type="NCBI Taxonomy" id="3127016"/>
    <lineage>
        <taxon>Bacteria</taxon>
        <taxon>Bacillati</taxon>
        <taxon>Candidatus Dormiibacterota</taxon>
        <taxon>Candidatus Dormibacteria</taxon>
        <taxon>Candidatus Dormibacterales</taxon>
        <taxon>Candidatus Dormibacteraceae</taxon>
        <taxon>Candidatus Nephthysia</taxon>
    </lineage>
</organism>
<gene>
    <name evidence="2" type="ORF">JF922_11200</name>
</gene>
<evidence type="ECO:0000313" key="2">
    <source>
        <dbReference type="EMBL" id="MBJ7598636.1"/>
    </source>
</evidence>
<dbReference type="EMBL" id="JAEKNR010000118">
    <property type="protein sequence ID" value="MBJ7598636.1"/>
    <property type="molecule type" value="Genomic_DNA"/>
</dbReference>
<evidence type="ECO:0000313" key="3">
    <source>
        <dbReference type="Proteomes" id="UP000612893"/>
    </source>
</evidence>
<sequence length="58" mass="6576">MSRTVKDMAPELRERRRGIVIERRQARRLAVRGALASKEESSHGSLMTKVAAEREVKA</sequence>
<proteinExistence type="predicted"/>
<feature type="region of interest" description="Disordered" evidence="1">
    <location>
        <begin position="36"/>
        <end position="58"/>
    </location>
</feature>
<evidence type="ECO:0000256" key="1">
    <source>
        <dbReference type="SAM" id="MobiDB-lite"/>
    </source>
</evidence>
<reference evidence="2" key="1">
    <citation type="submission" date="2020-10" db="EMBL/GenBank/DDBJ databases">
        <title>Ca. Dormibacterota MAGs.</title>
        <authorList>
            <person name="Montgomery K."/>
        </authorList>
    </citation>
    <scope>NUCLEOTIDE SEQUENCE [LARGE SCALE GENOMIC DNA]</scope>
    <source>
        <strain evidence="2">SC8812_S17_10</strain>
    </source>
</reference>
<protein>
    <submittedName>
        <fullName evidence="2">Uncharacterized protein</fullName>
    </submittedName>
</protein>
<accession>A0A934K8U4</accession>
<comment type="caution">
    <text evidence="2">The sequence shown here is derived from an EMBL/GenBank/DDBJ whole genome shotgun (WGS) entry which is preliminary data.</text>
</comment>
<dbReference type="AlphaFoldDB" id="A0A934K8U4"/>
<name>A0A934K8U4_9BACT</name>